<dbReference type="RefSeq" id="XP_030989106.1">
    <property type="nucleotide sequence ID" value="XM_031136140.1"/>
</dbReference>
<accession>A0A507AE04</accession>
<dbReference type="Gene3D" id="2.115.10.20">
    <property type="entry name" value="Glycosyl hydrolase domain, family 43"/>
    <property type="match status" value="1"/>
</dbReference>
<gene>
    <name evidence="4" type="ORF">E0L32_001998</name>
    <name evidence="5" type="ORF">E0L32_002135</name>
</gene>
<name>A0A507AE04_9PEZI</name>
<evidence type="ECO:0000259" key="3">
    <source>
        <dbReference type="PROSITE" id="PS01186"/>
    </source>
</evidence>
<dbReference type="AlphaFoldDB" id="A0A507AE04"/>
<feature type="domain" description="EGF-like" evidence="2 3">
    <location>
        <begin position="49"/>
        <end position="60"/>
    </location>
</feature>
<evidence type="ECO:0000259" key="2">
    <source>
        <dbReference type="PROSITE" id="PS00022"/>
    </source>
</evidence>
<feature type="chain" id="PRO_5036130937" description="EGF-like domain-containing protein" evidence="1">
    <location>
        <begin position="21"/>
        <end position="392"/>
    </location>
</feature>
<dbReference type="PROSITE" id="PS00022">
    <property type="entry name" value="EGF_1"/>
    <property type="match status" value="1"/>
</dbReference>
<feature type="signal peptide" evidence="1">
    <location>
        <begin position="1"/>
        <end position="20"/>
    </location>
</feature>
<evidence type="ECO:0000313" key="5">
    <source>
        <dbReference type="EMBL" id="TPX07532.1"/>
    </source>
</evidence>
<dbReference type="EMBL" id="SKBQ01000008">
    <property type="protein sequence ID" value="TPX07395.1"/>
    <property type="molecule type" value="Genomic_DNA"/>
</dbReference>
<dbReference type="Proteomes" id="UP000319257">
    <property type="component" value="Unassembled WGS sequence"/>
</dbReference>
<keyword evidence="1" id="KW-0732">Signal</keyword>
<dbReference type="STRING" id="1093900.A0A507AE04"/>
<dbReference type="GeneID" id="41969445"/>
<protein>
    <recommendedName>
        <fullName evidence="2 3">EGF-like domain-containing protein</fullName>
    </recommendedName>
</protein>
<dbReference type="InterPro" id="IPR000742">
    <property type="entry name" value="EGF"/>
</dbReference>
<dbReference type="CDD" id="cd08994">
    <property type="entry name" value="GH43_62_32_68_117_130-like"/>
    <property type="match status" value="1"/>
</dbReference>
<evidence type="ECO:0000313" key="4">
    <source>
        <dbReference type="EMBL" id="TPX07395.1"/>
    </source>
</evidence>
<organism evidence="4 6">
    <name type="scientific">Thyridium curvatum</name>
    <dbReference type="NCBI Taxonomy" id="1093900"/>
    <lineage>
        <taxon>Eukaryota</taxon>
        <taxon>Fungi</taxon>
        <taxon>Dikarya</taxon>
        <taxon>Ascomycota</taxon>
        <taxon>Pezizomycotina</taxon>
        <taxon>Sordariomycetes</taxon>
        <taxon>Sordariomycetidae</taxon>
        <taxon>Thyridiales</taxon>
        <taxon>Thyridiaceae</taxon>
        <taxon>Thyridium</taxon>
    </lineage>
</organism>
<keyword evidence="6" id="KW-1185">Reference proteome</keyword>
<dbReference type="PROSITE" id="PS01186">
    <property type="entry name" value="EGF_2"/>
    <property type="match status" value="1"/>
</dbReference>
<comment type="caution">
    <text evidence="4">The sequence shown here is derived from an EMBL/GenBank/DDBJ whole genome shotgun (WGS) entry which is preliminary data.</text>
</comment>
<proteinExistence type="predicted"/>
<evidence type="ECO:0000313" key="6">
    <source>
        <dbReference type="Proteomes" id="UP000319257"/>
    </source>
</evidence>
<dbReference type="InParanoid" id="A0A507AE04"/>
<reference evidence="4 6" key="1">
    <citation type="submission" date="2019-06" db="EMBL/GenBank/DDBJ databases">
        <title>Draft genome sequence of the filamentous fungus Phialemoniopsis curvata isolated from diesel fuel.</title>
        <authorList>
            <person name="Varaljay V.A."/>
            <person name="Lyon W.J."/>
            <person name="Crouch A.L."/>
            <person name="Drake C.E."/>
            <person name="Hollomon J.M."/>
            <person name="Nadeau L.J."/>
            <person name="Nunn H.S."/>
            <person name="Stevenson B.S."/>
            <person name="Bojanowski C.L."/>
            <person name="Crookes-Goodson W.J."/>
        </authorList>
    </citation>
    <scope>NUCLEOTIDE SEQUENCE [LARGE SCALE GENOMIC DNA]</scope>
    <source>
        <strain evidence="4 6">D216</strain>
    </source>
</reference>
<dbReference type="OrthoDB" id="6130531at2759"/>
<evidence type="ECO:0000256" key="1">
    <source>
        <dbReference type="SAM" id="SignalP"/>
    </source>
</evidence>
<dbReference type="InterPro" id="IPR023296">
    <property type="entry name" value="Glyco_hydro_beta-prop_sf"/>
</dbReference>
<dbReference type="EMBL" id="SKBQ01000008">
    <property type="protein sequence ID" value="TPX07532.1"/>
    <property type="molecule type" value="Genomic_DNA"/>
</dbReference>
<sequence>MHLSIALLTLALAALPHSLATGPCTTDEDCSLNGRCVRDCRARPAARVCKCDPGWWGEDCGRLDLAPARRGDGYNHTSDVVPQPADYYGTQGNSSWGGTILQDRSDPRLFHLVTAQFGHGCGLGAWRPQSFVVRAESRTGPRGPYRFAQKLSGTFRHNPYAFWSEADGKYLMYTIGVDVEAPDNCKGVKWPNNISVSVAPTLQGPWSPFQLLINGTNPAPWPAYTPHHRTSEIILATEDLTIYTAPRYQGPYTQISQAPWNTSDYSPTWAEDPFLWRDKRGHWHALAHYMIDIVEHGGRKYPRVGAHMFARHLRGPWHFHQHEAYNSTVSFTDGTAQTLNRRERPKLFFSSDREMTPLYLVNGVQDLGSKASYTLVQPIGEKWKEFEKGLGF</sequence>